<dbReference type="InterPro" id="IPR051907">
    <property type="entry name" value="DoxX-like_oxidoreductase"/>
</dbReference>
<evidence type="ECO:0000256" key="6">
    <source>
        <dbReference type="ARBA" id="ARBA00023136"/>
    </source>
</evidence>
<dbReference type="AlphaFoldDB" id="A0A316TRK7"/>
<feature type="transmembrane region" description="Helical" evidence="7">
    <location>
        <begin position="80"/>
        <end position="103"/>
    </location>
</feature>
<dbReference type="PANTHER" id="PTHR33452">
    <property type="entry name" value="OXIDOREDUCTASE CATD-RELATED"/>
    <property type="match status" value="1"/>
</dbReference>
<evidence type="ECO:0000256" key="5">
    <source>
        <dbReference type="ARBA" id="ARBA00022989"/>
    </source>
</evidence>
<feature type="transmembrane region" description="Helical" evidence="7">
    <location>
        <begin position="50"/>
        <end position="73"/>
    </location>
</feature>
<reference evidence="8 9" key="1">
    <citation type="submission" date="2018-05" db="EMBL/GenBank/DDBJ databases">
        <title>Rhodohalobacter halophilus gen. nov., sp. nov., a moderately halophilic member of the family Balneolaceae.</title>
        <authorList>
            <person name="Liu Z.-W."/>
        </authorList>
    </citation>
    <scope>NUCLEOTIDE SEQUENCE [LARGE SCALE GENOMIC DNA]</scope>
    <source>
        <strain evidence="8 9">8A47</strain>
    </source>
</reference>
<dbReference type="InterPro" id="IPR032808">
    <property type="entry name" value="DoxX"/>
</dbReference>
<proteinExistence type="inferred from homology"/>
<feature type="transmembrane region" description="Helical" evidence="7">
    <location>
        <begin position="12"/>
        <end position="30"/>
    </location>
</feature>
<sequence length="136" mass="14508">MNANDLSKNHDIALLLLRIGVGIVFIFAGWGKLTGIEGVQQFFGNIGIPLAGIMAWVVALIEFVGGIMVLIGFKARIPNILLAIIMVVAFFTTKLGDFSITAANVRVDILMFLITVSLAIMGSGGISLDAKMGKRE</sequence>
<evidence type="ECO:0000256" key="4">
    <source>
        <dbReference type="ARBA" id="ARBA00022692"/>
    </source>
</evidence>
<dbReference type="RefSeq" id="WP_109645938.1">
    <property type="nucleotide sequence ID" value="NZ_QGGB01000004.1"/>
</dbReference>
<dbReference type="EMBL" id="QGGB01000004">
    <property type="protein sequence ID" value="PWN07253.1"/>
    <property type="molecule type" value="Genomic_DNA"/>
</dbReference>
<dbReference type="Pfam" id="PF07681">
    <property type="entry name" value="DoxX"/>
    <property type="match status" value="1"/>
</dbReference>
<dbReference type="GO" id="GO:0005886">
    <property type="term" value="C:plasma membrane"/>
    <property type="evidence" value="ECO:0007669"/>
    <property type="project" value="UniProtKB-SubCell"/>
</dbReference>
<dbReference type="OrthoDB" id="886570at2"/>
<keyword evidence="3" id="KW-1003">Cell membrane</keyword>
<evidence type="ECO:0000313" key="9">
    <source>
        <dbReference type="Proteomes" id="UP000245533"/>
    </source>
</evidence>
<comment type="similarity">
    <text evidence="2">Belongs to the DoxX family.</text>
</comment>
<comment type="caution">
    <text evidence="8">The sequence shown here is derived from an EMBL/GenBank/DDBJ whole genome shotgun (WGS) entry which is preliminary data.</text>
</comment>
<evidence type="ECO:0000256" key="2">
    <source>
        <dbReference type="ARBA" id="ARBA00006679"/>
    </source>
</evidence>
<dbReference type="Proteomes" id="UP000245533">
    <property type="component" value="Unassembled WGS sequence"/>
</dbReference>
<keyword evidence="4 7" id="KW-0812">Transmembrane</keyword>
<evidence type="ECO:0000256" key="7">
    <source>
        <dbReference type="SAM" id="Phobius"/>
    </source>
</evidence>
<evidence type="ECO:0000256" key="1">
    <source>
        <dbReference type="ARBA" id="ARBA00004651"/>
    </source>
</evidence>
<dbReference type="PANTHER" id="PTHR33452:SF1">
    <property type="entry name" value="INNER MEMBRANE PROTEIN YPHA-RELATED"/>
    <property type="match status" value="1"/>
</dbReference>
<name>A0A316TRK7_9BACT</name>
<accession>A0A316TRK7</accession>
<comment type="subcellular location">
    <subcellularLocation>
        <location evidence="1">Cell membrane</location>
        <topology evidence="1">Multi-pass membrane protein</topology>
    </subcellularLocation>
</comment>
<keyword evidence="5 7" id="KW-1133">Transmembrane helix</keyword>
<feature type="transmembrane region" description="Helical" evidence="7">
    <location>
        <begin position="109"/>
        <end position="128"/>
    </location>
</feature>
<organism evidence="8 9">
    <name type="scientific">Rhodohalobacter mucosus</name>
    <dbReference type="NCBI Taxonomy" id="2079485"/>
    <lineage>
        <taxon>Bacteria</taxon>
        <taxon>Pseudomonadati</taxon>
        <taxon>Balneolota</taxon>
        <taxon>Balneolia</taxon>
        <taxon>Balneolales</taxon>
        <taxon>Balneolaceae</taxon>
        <taxon>Rhodohalobacter</taxon>
    </lineage>
</organism>
<gene>
    <name evidence="8" type="ORF">DDZ15_05485</name>
</gene>
<keyword evidence="6 7" id="KW-0472">Membrane</keyword>
<evidence type="ECO:0000256" key="3">
    <source>
        <dbReference type="ARBA" id="ARBA00022475"/>
    </source>
</evidence>
<keyword evidence="9" id="KW-1185">Reference proteome</keyword>
<evidence type="ECO:0000313" key="8">
    <source>
        <dbReference type="EMBL" id="PWN07253.1"/>
    </source>
</evidence>
<protein>
    <submittedName>
        <fullName evidence="8">Oxidoreductase</fullName>
    </submittedName>
</protein>